<name>A0A1X0ZSE2_PSEPU</name>
<organism evidence="3 4">
    <name type="scientific">Pseudomonas putida</name>
    <name type="common">Arthrobacter siderocapsulatus</name>
    <dbReference type="NCBI Taxonomy" id="303"/>
    <lineage>
        <taxon>Bacteria</taxon>
        <taxon>Pseudomonadati</taxon>
        <taxon>Pseudomonadota</taxon>
        <taxon>Gammaproteobacteria</taxon>
        <taxon>Pseudomonadales</taxon>
        <taxon>Pseudomonadaceae</taxon>
        <taxon>Pseudomonas</taxon>
    </lineage>
</organism>
<gene>
    <name evidence="3" type="ORF">B7H17_18145</name>
</gene>
<protein>
    <recommendedName>
        <fullName evidence="2">Tc toxin complex TcA C-terminal TcB-binding domain-containing protein</fullName>
    </recommendedName>
</protein>
<evidence type="ECO:0000256" key="1">
    <source>
        <dbReference type="SAM" id="Coils"/>
    </source>
</evidence>
<feature type="domain" description="Tc toxin complex TcA C-terminal TcB-binding" evidence="2">
    <location>
        <begin position="252"/>
        <end position="404"/>
    </location>
</feature>
<accession>A0A1X0ZSE2</accession>
<proteinExistence type="predicted"/>
<evidence type="ECO:0000313" key="3">
    <source>
        <dbReference type="EMBL" id="ORL62655.1"/>
    </source>
</evidence>
<dbReference type="InterPro" id="IPR040840">
    <property type="entry name" value="TcA_TcB_BD"/>
</dbReference>
<evidence type="ECO:0000259" key="2">
    <source>
        <dbReference type="Pfam" id="PF18276"/>
    </source>
</evidence>
<feature type="non-terminal residue" evidence="3">
    <location>
        <position position="1"/>
    </location>
</feature>
<dbReference type="Pfam" id="PF18276">
    <property type="entry name" value="TcA_TcB_BD"/>
    <property type="match status" value="1"/>
</dbReference>
<feature type="coiled-coil region" evidence="1">
    <location>
        <begin position="225"/>
        <end position="259"/>
    </location>
</feature>
<keyword evidence="1" id="KW-0175">Coiled coil</keyword>
<sequence length="571" mass="63270">WEALRIRLYNLRHNLTLDGQPLNLPLYAAPADPKALWADAVAAEAGGANALPTIDNVPALRFIPLMEGARTMASQLIQFGSTMQNILERQDAEALAELLNTQGVELADSSVKLQQQTLNELAAEREVLTASYATASLRYSHYHRLYEEDINGREKQVLNMSTSSQTIRAAAKGLHMAASFADAVPNIFGLANGGGRWGAAFNALAICTSLASDGLDIASWRIGQEEMYRRRRQDWEIQYKAAEQEMKVIQAQLDALAVRETSANMQIAHMQTQSAHAQAQLELLRGKFTGKKMYSWLRSRLATIFYTYYDLTASRCMMAQKALQWEMGDNTRYLRTGTWNGAWAGLLCGEGLMLALGQMENAWVKWQKRELEVTRTVSLAQLFEGRFTSGKTQGDNPKTLNEALKRLIEDSGVSFGVDKFPLSKLEMATTGDLAVHFGLSELGLAGDFNRKVRRVRSIAVSLPALLGPYQNVRARLRTDARGLPHGCEETVISHGMQDKGLFSPDGGDSHPRWGAQWLPFEGLHIAEVNADEKQPGAKTVMTLSFADAKGDQQALLESLRDIIVHVQFTVR</sequence>
<dbReference type="AlphaFoldDB" id="A0A1X0ZSE2"/>
<evidence type="ECO:0000313" key="4">
    <source>
        <dbReference type="Proteomes" id="UP000193675"/>
    </source>
</evidence>
<comment type="caution">
    <text evidence="3">The sequence shown here is derived from an EMBL/GenBank/DDBJ whole genome shotgun (WGS) entry which is preliminary data.</text>
</comment>
<reference evidence="3 4" key="1">
    <citation type="submission" date="2017-04" db="EMBL/GenBank/DDBJ databases">
        <title>Presence of VIM-2 positive Pseudomonas species in chickens and their surrounding environment.</title>
        <authorList>
            <person name="Zhang R."/>
        </authorList>
    </citation>
    <scope>NUCLEOTIDE SEQUENCE [LARGE SCALE GENOMIC DNA]</scope>
    <source>
        <strain evidence="3 4">DZ-C18</strain>
    </source>
</reference>
<dbReference type="EMBL" id="NBWC01000028">
    <property type="protein sequence ID" value="ORL62655.1"/>
    <property type="molecule type" value="Genomic_DNA"/>
</dbReference>
<dbReference type="Proteomes" id="UP000193675">
    <property type="component" value="Unassembled WGS sequence"/>
</dbReference>